<protein>
    <submittedName>
        <fullName evidence="1">SRPBCC family protein</fullName>
    </submittedName>
</protein>
<dbReference type="Proteomes" id="UP001528411">
    <property type="component" value="Unassembled WGS sequence"/>
</dbReference>
<evidence type="ECO:0000313" key="2">
    <source>
        <dbReference type="Proteomes" id="UP001528411"/>
    </source>
</evidence>
<dbReference type="SUPFAM" id="SSF55961">
    <property type="entry name" value="Bet v1-like"/>
    <property type="match status" value="1"/>
</dbReference>
<name>A0ABT5F925_9GAMM</name>
<dbReference type="InterPro" id="IPR023393">
    <property type="entry name" value="START-like_dom_sf"/>
</dbReference>
<proteinExistence type="predicted"/>
<sequence length="94" mass="10805">MMGKEAFETMWISEISPNQYYVVLAESHKTKYRSVVSVTAISNDKTELTMEFTGEPQGAFTKILSTIMMPFFKGSLTKMLHQDLIDIKQYVENK</sequence>
<organism evidence="1 2">
    <name type="scientific">Psychrosphaera algicola</name>
    <dbReference type="NCBI Taxonomy" id="3023714"/>
    <lineage>
        <taxon>Bacteria</taxon>
        <taxon>Pseudomonadati</taxon>
        <taxon>Pseudomonadota</taxon>
        <taxon>Gammaproteobacteria</taxon>
        <taxon>Alteromonadales</taxon>
        <taxon>Pseudoalteromonadaceae</taxon>
        <taxon>Psychrosphaera</taxon>
    </lineage>
</organism>
<keyword evidence="2" id="KW-1185">Reference proteome</keyword>
<evidence type="ECO:0000313" key="1">
    <source>
        <dbReference type="EMBL" id="MDC2888023.1"/>
    </source>
</evidence>
<dbReference type="CDD" id="cd07812">
    <property type="entry name" value="SRPBCC"/>
    <property type="match status" value="1"/>
</dbReference>
<dbReference type="RefSeq" id="WP_272179757.1">
    <property type="nucleotide sequence ID" value="NZ_JAQOMS010000002.1"/>
</dbReference>
<reference evidence="1 2" key="1">
    <citation type="submission" date="2023-01" db="EMBL/GenBank/DDBJ databases">
        <title>Psychrosphaera sp. nov., isolated from marine algae.</title>
        <authorList>
            <person name="Bayburt H."/>
            <person name="Choi B.J."/>
            <person name="Kim J.M."/>
            <person name="Choi D.G."/>
            <person name="Jeon C.O."/>
        </authorList>
    </citation>
    <scope>NUCLEOTIDE SEQUENCE [LARGE SCALE GENOMIC DNA]</scope>
    <source>
        <strain evidence="1 2">G1-22</strain>
    </source>
</reference>
<dbReference type="EMBL" id="JAQOMS010000002">
    <property type="protein sequence ID" value="MDC2888023.1"/>
    <property type="molecule type" value="Genomic_DNA"/>
</dbReference>
<gene>
    <name evidence="1" type="ORF">PN838_03285</name>
</gene>
<dbReference type="Gene3D" id="3.30.530.20">
    <property type="match status" value="1"/>
</dbReference>
<comment type="caution">
    <text evidence="1">The sequence shown here is derived from an EMBL/GenBank/DDBJ whole genome shotgun (WGS) entry which is preliminary data.</text>
</comment>
<accession>A0ABT5F925</accession>